<comment type="caution">
    <text evidence="4">The sequence shown here is derived from an EMBL/GenBank/DDBJ whole genome shotgun (WGS) entry which is preliminary data.</text>
</comment>
<dbReference type="PANTHER" id="PTHR43343">
    <property type="entry name" value="PEPTIDASE S12"/>
    <property type="match status" value="1"/>
</dbReference>
<evidence type="ECO:0000313" key="4">
    <source>
        <dbReference type="EMBL" id="GAX91810.1"/>
    </source>
</evidence>
<proteinExistence type="predicted"/>
<dbReference type="Pfam" id="PF13365">
    <property type="entry name" value="Trypsin_2"/>
    <property type="match status" value="1"/>
</dbReference>
<dbReference type="InterPro" id="IPR009003">
    <property type="entry name" value="Peptidase_S1_PA"/>
</dbReference>
<dbReference type="InterPro" id="IPR051201">
    <property type="entry name" value="Chloro_Bact_Ser_Proteases"/>
</dbReference>
<protein>
    <submittedName>
        <fullName evidence="4">Peptidase A2</fullName>
    </submittedName>
</protein>
<evidence type="ECO:0000313" key="5">
    <source>
        <dbReference type="Proteomes" id="UP000217785"/>
    </source>
</evidence>
<dbReference type="Proteomes" id="UP000217785">
    <property type="component" value="Unassembled WGS sequence"/>
</dbReference>
<sequence>MGKNKVTTQRSGGKRRNVRLIRTGSFDSFVDIAEQYKKAVVMIEVVERRPRRIPFIGGFDLEMRREVTNVGTGFVCDRRGYIITNQHVIQGATEVLVHFNGEKKSVPAKVIKSDYQLDLALLRTTLPPNTPVLRLGRSDQTRVGEWVMAIGNPLGLEHSVTVGVISAVNRPVTIGDRRYKQLIQTDAAINRGNSGGPLFNANGEVIGINTAVSHNSQGIGFAIGIDLVRSILRRWIPPDEK</sequence>
<name>A0A292YTK3_9BACL</name>
<dbReference type="GO" id="GO:0004252">
    <property type="term" value="F:serine-type endopeptidase activity"/>
    <property type="evidence" value="ECO:0007669"/>
    <property type="project" value="InterPro"/>
</dbReference>
<keyword evidence="5" id="KW-1185">Reference proteome</keyword>
<dbReference type="PANTHER" id="PTHR43343:SF3">
    <property type="entry name" value="PROTEASE DO-LIKE 8, CHLOROPLASTIC"/>
    <property type="match status" value="1"/>
</dbReference>
<evidence type="ECO:0000256" key="2">
    <source>
        <dbReference type="ARBA" id="ARBA00022801"/>
    </source>
</evidence>
<reference evidence="5" key="1">
    <citation type="submission" date="2017-07" db="EMBL/GenBank/DDBJ databases">
        <title>Draft genome sequence of Effusibacillus lacus strain skLN1.</title>
        <authorList>
            <person name="Watanabe M."/>
            <person name="Kojima H."/>
            <person name="Fukui M."/>
        </authorList>
    </citation>
    <scope>NUCLEOTIDE SEQUENCE [LARGE SCALE GENOMIC DNA]</scope>
    <source>
        <strain evidence="5">skLN1</strain>
    </source>
</reference>
<dbReference type="PRINTS" id="PR00834">
    <property type="entry name" value="PROTEASES2C"/>
</dbReference>
<dbReference type="Gene3D" id="2.40.10.120">
    <property type="match status" value="1"/>
</dbReference>
<keyword evidence="3" id="KW-0720">Serine protease</keyword>
<evidence type="ECO:0000256" key="3">
    <source>
        <dbReference type="ARBA" id="ARBA00022825"/>
    </source>
</evidence>
<gene>
    <name evidence="4" type="ORF">EFBL_3501</name>
</gene>
<dbReference type="GO" id="GO:0006508">
    <property type="term" value="P:proteolysis"/>
    <property type="evidence" value="ECO:0007669"/>
    <property type="project" value="UniProtKB-KW"/>
</dbReference>
<dbReference type="AlphaFoldDB" id="A0A292YTK3"/>
<dbReference type="OrthoDB" id="9758917at2"/>
<evidence type="ECO:0000256" key="1">
    <source>
        <dbReference type="ARBA" id="ARBA00022670"/>
    </source>
</evidence>
<dbReference type="EMBL" id="BDUF01000109">
    <property type="protein sequence ID" value="GAX91810.1"/>
    <property type="molecule type" value="Genomic_DNA"/>
</dbReference>
<accession>A0A292YTK3</accession>
<dbReference type="InterPro" id="IPR001940">
    <property type="entry name" value="Peptidase_S1C"/>
</dbReference>
<keyword evidence="2" id="KW-0378">Hydrolase</keyword>
<dbReference type="RefSeq" id="WP_096183957.1">
    <property type="nucleotide sequence ID" value="NZ_BDUF01000109.1"/>
</dbReference>
<keyword evidence="1" id="KW-0645">Protease</keyword>
<organism evidence="4 5">
    <name type="scientific">Effusibacillus lacus</name>
    <dbReference type="NCBI Taxonomy" id="1348429"/>
    <lineage>
        <taxon>Bacteria</taxon>
        <taxon>Bacillati</taxon>
        <taxon>Bacillota</taxon>
        <taxon>Bacilli</taxon>
        <taxon>Bacillales</taxon>
        <taxon>Alicyclobacillaceae</taxon>
        <taxon>Effusibacillus</taxon>
    </lineage>
</organism>
<dbReference type="SUPFAM" id="SSF50494">
    <property type="entry name" value="Trypsin-like serine proteases"/>
    <property type="match status" value="1"/>
</dbReference>